<proteinExistence type="predicted"/>
<dbReference type="EMBL" id="PQFF01000443">
    <property type="protein sequence ID" value="RHZ49794.1"/>
    <property type="molecule type" value="Genomic_DNA"/>
</dbReference>
<accession>A0A397GJG1</accession>
<sequence length="101" mass="11817">MEKQLNLQFQEIPDEEIPDVNDEGNKNNNLKRKGNDMAKGFNKKPIEIDTKEMNTMQDKSSNKKTKKEVKDSQILKQLIKELSTNSCKCLKLIYIRKLFEV</sequence>
<keyword evidence="3" id="KW-1185">Reference proteome</keyword>
<reference evidence="2 3" key="1">
    <citation type="submission" date="2018-08" db="EMBL/GenBank/DDBJ databases">
        <title>Genome and evolution of the arbuscular mycorrhizal fungus Diversispora epigaea (formerly Glomus versiforme) and its bacterial endosymbionts.</title>
        <authorList>
            <person name="Sun X."/>
            <person name="Fei Z."/>
            <person name="Harrison M."/>
        </authorList>
    </citation>
    <scope>NUCLEOTIDE SEQUENCE [LARGE SCALE GENOMIC DNA]</scope>
    <source>
        <strain evidence="2 3">IT104</strain>
    </source>
</reference>
<gene>
    <name evidence="2" type="ORF">Glove_511g3</name>
</gene>
<organism evidence="2 3">
    <name type="scientific">Diversispora epigaea</name>
    <dbReference type="NCBI Taxonomy" id="1348612"/>
    <lineage>
        <taxon>Eukaryota</taxon>
        <taxon>Fungi</taxon>
        <taxon>Fungi incertae sedis</taxon>
        <taxon>Mucoromycota</taxon>
        <taxon>Glomeromycotina</taxon>
        <taxon>Glomeromycetes</taxon>
        <taxon>Diversisporales</taxon>
        <taxon>Diversisporaceae</taxon>
        <taxon>Diversispora</taxon>
    </lineage>
</organism>
<feature type="compositionally biased region" description="Acidic residues" evidence="1">
    <location>
        <begin position="12"/>
        <end position="22"/>
    </location>
</feature>
<evidence type="ECO:0000313" key="3">
    <source>
        <dbReference type="Proteomes" id="UP000266861"/>
    </source>
</evidence>
<dbReference type="AlphaFoldDB" id="A0A397GJG1"/>
<evidence type="ECO:0000313" key="2">
    <source>
        <dbReference type="EMBL" id="RHZ49794.1"/>
    </source>
</evidence>
<feature type="region of interest" description="Disordered" evidence="1">
    <location>
        <begin position="1"/>
        <end position="70"/>
    </location>
</feature>
<dbReference type="Proteomes" id="UP000266861">
    <property type="component" value="Unassembled WGS sequence"/>
</dbReference>
<comment type="caution">
    <text evidence="2">The sequence shown here is derived from an EMBL/GenBank/DDBJ whole genome shotgun (WGS) entry which is preliminary data.</text>
</comment>
<evidence type="ECO:0000256" key="1">
    <source>
        <dbReference type="SAM" id="MobiDB-lite"/>
    </source>
</evidence>
<protein>
    <submittedName>
        <fullName evidence="2">Uncharacterized protein</fullName>
    </submittedName>
</protein>
<name>A0A397GJG1_9GLOM</name>